<reference evidence="2 3" key="1">
    <citation type="journal article" date="2016" name="Nat. Commun.">
        <title>Thousands of microbial genomes shed light on interconnected biogeochemical processes in an aquifer system.</title>
        <authorList>
            <person name="Anantharaman K."/>
            <person name="Brown C.T."/>
            <person name="Hug L.A."/>
            <person name="Sharon I."/>
            <person name="Castelle C.J."/>
            <person name="Probst A.J."/>
            <person name="Thomas B.C."/>
            <person name="Singh A."/>
            <person name="Wilkins M.J."/>
            <person name="Karaoz U."/>
            <person name="Brodie E.L."/>
            <person name="Williams K.H."/>
            <person name="Hubbard S.S."/>
            <person name="Banfield J.F."/>
        </authorList>
    </citation>
    <scope>NUCLEOTIDE SEQUENCE [LARGE SCALE GENOMIC DNA]</scope>
</reference>
<dbReference type="EMBL" id="MGJZ01000031">
    <property type="protein sequence ID" value="OGN16520.1"/>
    <property type="molecule type" value="Genomic_DNA"/>
</dbReference>
<keyword evidence="1" id="KW-0472">Membrane</keyword>
<dbReference type="Proteomes" id="UP000178117">
    <property type="component" value="Unassembled WGS sequence"/>
</dbReference>
<evidence type="ECO:0000256" key="1">
    <source>
        <dbReference type="SAM" id="Phobius"/>
    </source>
</evidence>
<gene>
    <name evidence="2" type="ORF">A3C88_02970</name>
</gene>
<proteinExistence type="predicted"/>
<evidence type="ECO:0008006" key="4">
    <source>
        <dbReference type="Google" id="ProtNLM"/>
    </source>
</evidence>
<sequence length="183" mass="20278">MARLIRFAQAGFILIGLALLIGPAGWFPDYYKPVPMGIISIGYAFLIELPRWVFPNVYRPRLAFQTALAIGLALSGFGSLGLWGLYKHGVPYDKFVHVLLPTLLMYTGTRLFVARGRSMVKAGRLVAIIIAISSVGWEIIEHIASVYFHLGFFGVIFDRDSIWDIAANFTGIALAGLALYRKL</sequence>
<evidence type="ECO:0000313" key="3">
    <source>
        <dbReference type="Proteomes" id="UP000178117"/>
    </source>
</evidence>
<dbReference type="AlphaFoldDB" id="A0A1F8FUY7"/>
<keyword evidence="1" id="KW-1133">Transmembrane helix</keyword>
<feature type="transmembrane region" description="Helical" evidence="1">
    <location>
        <begin position="95"/>
        <end position="113"/>
    </location>
</feature>
<evidence type="ECO:0000313" key="2">
    <source>
        <dbReference type="EMBL" id="OGN16520.1"/>
    </source>
</evidence>
<feature type="transmembrane region" description="Helical" evidence="1">
    <location>
        <begin position="62"/>
        <end position="83"/>
    </location>
</feature>
<name>A0A1F8FUY7_9BACT</name>
<dbReference type="InterPro" id="IPR014509">
    <property type="entry name" value="YjdF-like"/>
</dbReference>
<dbReference type="Pfam" id="PF09997">
    <property type="entry name" value="DUF2238"/>
    <property type="match status" value="1"/>
</dbReference>
<keyword evidence="1" id="KW-0812">Transmembrane</keyword>
<organism evidence="2 3">
    <name type="scientific">Candidatus Yanofskybacteria bacterium RIFCSPHIGHO2_02_FULL_50_12</name>
    <dbReference type="NCBI Taxonomy" id="1802685"/>
    <lineage>
        <taxon>Bacteria</taxon>
        <taxon>Candidatus Yanofskyibacteriota</taxon>
    </lineage>
</organism>
<feature type="transmembrane region" description="Helical" evidence="1">
    <location>
        <begin position="33"/>
        <end position="50"/>
    </location>
</feature>
<feature type="transmembrane region" description="Helical" evidence="1">
    <location>
        <begin position="7"/>
        <end position="27"/>
    </location>
</feature>
<comment type="caution">
    <text evidence="2">The sequence shown here is derived from an EMBL/GenBank/DDBJ whole genome shotgun (WGS) entry which is preliminary data.</text>
</comment>
<protein>
    <recommendedName>
        <fullName evidence="4">VanZ-like domain-containing protein</fullName>
    </recommendedName>
</protein>
<feature type="transmembrane region" description="Helical" evidence="1">
    <location>
        <begin position="162"/>
        <end position="180"/>
    </location>
</feature>
<feature type="transmembrane region" description="Helical" evidence="1">
    <location>
        <begin position="125"/>
        <end position="150"/>
    </location>
</feature>
<accession>A0A1F8FUY7</accession>